<dbReference type="RefSeq" id="WP_091654729.1">
    <property type="nucleotide sequence ID" value="NZ_FOVW01000007.1"/>
</dbReference>
<evidence type="ECO:0000259" key="2">
    <source>
        <dbReference type="Pfam" id="PF13386"/>
    </source>
</evidence>
<dbReference type="InterPro" id="IPR039447">
    <property type="entry name" value="UreH-like_TM_dom"/>
</dbReference>
<reference evidence="4" key="1">
    <citation type="submission" date="2016-10" db="EMBL/GenBank/DDBJ databases">
        <authorList>
            <person name="Varghese N."/>
            <person name="Submissions S."/>
        </authorList>
    </citation>
    <scope>NUCLEOTIDE SEQUENCE [LARGE SCALE GENOMIC DNA]</scope>
    <source>
        <strain evidence="4">DSM 15282</strain>
    </source>
</reference>
<feature type="transmembrane region" description="Helical" evidence="1">
    <location>
        <begin position="193"/>
        <end position="214"/>
    </location>
</feature>
<name>A0A1I5HU50_9BACT</name>
<keyword evidence="4" id="KW-1185">Reference proteome</keyword>
<dbReference type="EMBL" id="FOVW01000007">
    <property type="protein sequence ID" value="SFO51825.1"/>
    <property type="molecule type" value="Genomic_DNA"/>
</dbReference>
<dbReference type="Proteomes" id="UP000199564">
    <property type="component" value="Unassembled WGS sequence"/>
</dbReference>
<feature type="domain" description="Urease accessory protein UreH-like transmembrane" evidence="2">
    <location>
        <begin position="4"/>
        <end position="201"/>
    </location>
</feature>
<dbReference type="PANTHER" id="PTHR42208">
    <property type="entry name" value="HEAVY METAL TRANSPORTER-RELATED"/>
    <property type="match status" value="1"/>
</dbReference>
<keyword evidence="1" id="KW-0472">Membrane</keyword>
<sequence>MIWTALALGFLSSFHCVGMCGPIALAIGNSGSNQFLWNKFFYNLGRSFTYAFLGLIVGSLGFSLSLAGFQQGFSILIGLFLIFLSLLFRQSENISSLGILNDLVKWVKAQLSFFLKRGGALAFFGTGLANGLLPCGMVYLALVAALGFQSPIYGAIYMFFFGLGTMPLLMALMLSGKFLSTSKRIQFQRVIPYLGVIIGIVFIFRGLGLGIHLLSPDLQVFNYGSQQVEITMCR</sequence>
<feature type="transmembrane region" description="Helical" evidence="1">
    <location>
        <begin position="6"/>
        <end position="27"/>
    </location>
</feature>
<evidence type="ECO:0000313" key="3">
    <source>
        <dbReference type="EMBL" id="SFO51825.1"/>
    </source>
</evidence>
<keyword evidence="1" id="KW-0812">Transmembrane</keyword>
<dbReference type="PANTHER" id="PTHR42208:SF1">
    <property type="entry name" value="HEAVY METAL TRANSPORTER"/>
    <property type="match status" value="1"/>
</dbReference>
<gene>
    <name evidence="3" type="ORF">SAMN04488519_107266</name>
</gene>
<proteinExistence type="predicted"/>
<feature type="transmembrane region" description="Helical" evidence="1">
    <location>
        <begin position="152"/>
        <end position="172"/>
    </location>
</feature>
<feature type="transmembrane region" description="Helical" evidence="1">
    <location>
        <begin position="120"/>
        <end position="146"/>
    </location>
</feature>
<protein>
    <recommendedName>
        <fullName evidence="2">Urease accessory protein UreH-like transmembrane domain-containing protein</fullName>
    </recommendedName>
</protein>
<evidence type="ECO:0000313" key="4">
    <source>
        <dbReference type="Proteomes" id="UP000199564"/>
    </source>
</evidence>
<organism evidence="3 4">
    <name type="scientific">Algoriphagus ornithinivorans</name>
    <dbReference type="NCBI Taxonomy" id="226506"/>
    <lineage>
        <taxon>Bacteria</taxon>
        <taxon>Pseudomonadati</taxon>
        <taxon>Bacteroidota</taxon>
        <taxon>Cytophagia</taxon>
        <taxon>Cytophagales</taxon>
        <taxon>Cyclobacteriaceae</taxon>
        <taxon>Algoriphagus</taxon>
    </lineage>
</organism>
<accession>A0A1I5HU50</accession>
<dbReference type="AlphaFoldDB" id="A0A1I5HU50"/>
<dbReference type="Pfam" id="PF13386">
    <property type="entry name" value="DsbD_2"/>
    <property type="match status" value="1"/>
</dbReference>
<evidence type="ECO:0000256" key="1">
    <source>
        <dbReference type="SAM" id="Phobius"/>
    </source>
</evidence>
<feature type="transmembrane region" description="Helical" evidence="1">
    <location>
        <begin position="72"/>
        <end position="88"/>
    </location>
</feature>
<keyword evidence="1" id="KW-1133">Transmembrane helix</keyword>
<feature type="transmembrane region" description="Helical" evidence="1">
    <location>
        <begin position="48"/>
        <end position="66"/>
    </location>
</feature>
<dbReference type="STRING" id="226506.SAMN04488519_107266"/>